<dbReference type="VEuPathDB" id="MicrosporidiaDB:EDEG_00556"/>
<dbReference type="Pfam" id="PF00240">
    <property type="entry name" value="ubiquitin"/>
    <property type="match status" value="1"/>
</dbReference>
<evidence type="ECO:0000313" key="3">
    <source>
        <dbReference type="Proteomes" id="UP000003163"/>
    </source>
</evidence>
<comment type="caution">
    <text evidence="2">The sequence shown here is derived from an EMBL/GenBank/DDBJ whole genome shotgun (WGS) entry which is preliminary data.</text>
</comment>
<accession>J8ZNG6</accession>
<dbReference type="Gene3D" id="1.10.8.10">
    <property type="entry name" value="DNA helicase RuvA subunit, C-terminal domain"/>
    <property type="match status" value="1"/>
</dbReference>
<protein>
    <recommendedName>
        <fullName evidence="1">UBA domain-containing protein</fullName>
    </recommendedName>
</protein>
<dbReference type="PROSITE" id="PS50030">
    <property type="entry name" value="UBA"/>
    <property type="match status" value="1"/>
</dbReference>
<dbReference type="InterPro" id="IPR029071">
    <property type="entry name" value="Ubiquitin-like_domsf"/>
</dbReference>
<dbReference type="EMBL" id="AFBI03000006">
    <property type="protein sequence ID" value="EJW01223.1"/>
    <property type="molecule type" value="Genomic_DNA"/>
</dbReference>
<dbReference type="CDD" id="cd17039">
    <property type="entry name" value="Ubl_ubiquitin_like"/>
    <property type="match status" value="1"/>
</dbReference>
<dbReference type="SUPFAM" id="SSF46934">
    <property type="entry name" value="UBA-like"/>
    <property type="match status" value="1"/>
</dbReference>
<dbReference type="PANTHER" id="PTHR10677:SF3">
    <property type="entry name" value="FI07626P-RELATED"/>
    <property type="match status" value="1"/>
</dbReference>
<proteinExistence type="predicted"/>
<reference evidence="2 3" key="1">
    <citation type="submission" date="2011-08" db="EMBL/GenBank/DDBJ databases">
        <authorList>
            <person name="Liu Z.J."/>
            <person name="Shi F.L."/>
            <person name="Lu J.Q."/>
            <person name="Li M."/>
            <person name="Wang Z.L."/>
        </authorList>
    </citation>
    <scope>NUCLEOTIDE SEQUENCE [LARGE SCALE GENOMIC DNA]</scope>
    <source>
        <strain evidence="2 3">USNM 41457</strain>
    </source>
</reference>
<dbReference type="STRING" id="1003232.J8ZNG6"/>
<dbReference type="SUPFAM" id="SSF54236">
    <property type="entry name" value="Ubiquitin-like"/>
    <property type="match status" value="1"/>
</dbReference>
<dbReference type="Pfam" id="PF23195">
    <property type="entry name" value="UBQLN1"/>
    <property type="match status" value="1"/>
</dbReference>
<dbReference type="HOGENOM" id="CLU_088310_0_0_1"/>
<dbReference type="GO" id="GO:0031593">
    <property type="term" value="F:polyubiquitin modification-dependent protein binding"/>
    <property type="evidence" value="ECO:0007669"/>
    <property type="project" value="TreeGrafter"/>
</dbReference>
<dbReference type="OrthoDB" id="267397at2759"/>
<dbReference type="InterPro" id="IPR000626">
    <property type="entry name" value="Ubiquitin-like_dom"/>
</dbReference>
<evidence type="ECO:0000259" key="1">
    <source>
        <dbReference type="PROSITE" id="PS50030"/>
    </source>
</evidence>
<organism evidence="2 3">
    <name type="scientific">Edhazardia aedis (strain USNM 41457)</name>
    <name type="common">Microsporidian parasite</name>
    <dbReference type="NCBI Taxonomy" id="1003232"/>
    <lineage>
        <taxon>Eukaryota</taxon>
        <taxon>Fungi</taxon>
        <taxon>Fungi incertae sedis</taxon>
        <taxon>Microsporidia</taxon>
        <taxon>Edhazardia</taxon>
    </lineage>
</organism>
<dbReference type="InterPro" id="IPR015496">
    <property type="entry name" value="Ubiquilin"/>
</dbReference>
<dbReference type="AlphaFoldDB" id="J8ZNG6"/>
<keyword evidence="3" id="KW-1185">Reference proteome</keyword>
<sequence length="255" mass="29548">MLTINFKGREFNIEFNPDITLVDLKKYIGSILNLPFQNIRIYYNNLQLTQDHNSISSMITDNTKLTVVEDQPDMFAASMPMVANLMKDPNWLKNTLEIFPELKNAFDNNKDLQEMVKSGAFQEEMERIANDPNYYKEVLKNADLNMAKIENMPGGTNLLNSLMSDVHKPIMNAFDDKNIKNVAYGERRMEPIIEPIVLTEKKQCEENLYFKFIKELKEMRSYGFEDVVKNVEALKLTDGNIEQAMLYLAYTTTEP</sequence>
<dbReference type="Proteomes" id="UP000003163">
    <property type="component" value="Unassembled WGS sequence"/>
</dbReference>
<dbReference type="PANTHER" id="PTHR10677">
    <property type="entry name" value="UBIQUILIN"/>
    <property type="match status" value="1"/>
</dbReference>
<feature type="domain" description="UBA" evidence="1">
    <location>
        <begin position="203"/>
        <end position="251"/>
    </location>
</feature>
<evidence type="ECO:0000313" key="2">
    <source>
        <dbReference type="EMBL" id="EJW01223.1"/>
    </source>
</evidence>
<reference evidence="3" key="2">
    <citation type="submission" date="2015-07" db="EMBL/GenBank/DDBJ databases">
        <title>Contrasting host-pathogen interactions and genome evolution in two generalist and specialist microsporidian pathogens of mosquitoes.</title>
        <authorList>
            <consortium name="The Broad Institute Genomics Platform"/>
            <consortium name="The Broad Institute Genome Sequencing Center for Infectious Disease"/>
            <person name="Cuomo C.A."/>
            <person name="Sanscrainte N.D."/>
            <person name="Goldberg J.M."/>
            <person name="Heiman D."/>
            <person name="Young S."/>
            <person name="Zeng Q."/>
            <person name="Becnel J.J."/>
            <person name="Birren B.W."/>
        </authorList>
    </citation>
    <scope>NUCLEOTIDE SEQUENCE [LARGE SCALE GENOMIC DNA]</scope>
    <source>
        <strain evidence="3">USNM 41457</strain>
    </source>
</reference>
<dbReference type="OMA" id="NPMVKNM"/>
<dbReference type="InterPro" id="IPR009060">
    <property type="entry name" value="UBA-like_sf"/>
</dbReference>
<name>J8ZNG6_EDHAE</name>
<dbReference type="InterPro" id="IPR015940">
    <property type="entry name" value="UBA"/>
</dbReference>
<dbReference type="Gene3D" id="3.10.20.90">
    <property type="entry name" value="Phosphatidylinositol 3-kinase Catalytic Subunit, Chain A, domain 1"/>
    <property type="match status" value="1"/>
</dbReference>
<gene>
    <name evidence="2" type="ORF">EDEG_00556</name>
</gene>
<dbReference type="GO" id="GO:0005829">
    <property type="term" value="C:cytosol"/>
    <property type="evidence" value="ECO:0007669"/>
    <property type="project" value="TreeGrafter"/>
</dbReference>
<dbReference type="InParanoid" id="J8ZNG6"/>
<dbReference type="GO" id="GO:0006511">
    <property type="term" value="P:ubiquitin-dependent protein catabolic process"/>
    <property type="evidence" value="ECO:0007669"/>
    <property type="project" value="TreeGrafter"/>
</dbReference>